<evidence type="ECO:0000256" key="3">
    <source>
        <dbReference type="SAM" id="MobiDB-lite"/>
    </source>
</evidence>
<feature type="region of interest" description="Disordered" evidence="3">
    <location>
        <begin position="1"/>
        <end position="58"/>
    </location>
</feature>
<evidence type="ECO:0000313" key="5">
    <source>
        <dbReference type="EMBL" id="BAN66048.1"/>
    </source>
</evidence>
<dbReference type="InterPro" id="IPR012916">
    <property type="entry name" value="RED_N"/>
</dbReference>
<proteinExistence type="evidence at transcript level"/>
<comment type="subcellular location">
    <subcellularLocation>
        <location evidence="1">Nucleus</location>
    </subcellularLocation>
</comment>
<evidence type="ECO:0000256" key="2">
    <source>
        <dbReference type="ARBA" id="ARBA00023242"/>
    </source>
</evidence>
<feature type="domain" description="RED-like N-terminal" evidence="4">
    <location>
        <begin position="33"/>
        <end position="131"/>
    </location>
</feature>
<dbReference type="InterPro" id="IPR039896">
    <property type="entry name" value="Red-like"/>
</dbReference>
<sequence>MVSGNNTSSGRRKREGSQSFNEFKRERLEEIRRQLSAQRRDGGDDHASNHQYRNRALERSQLKDEYYRRVVEEHALLKQQTEDESRYTGGDEERTHLVKGLDYVLLEKVRRNLSPRIREEKTVDEDIPESGHTDLGRYMKRTFLQHTHMHHRNYRDRLSNTYDLLCKGFKLKRDDVGTRIFYRFDLSMERLAERPSKLGDTSDADSDDIFADAGEYHSDELNVNDVSKLTVNGHYFGDSGDSDDPDTYNAAVHLPTLGRRERREKLVDAYDECYPMAADSDSDDDVKGGRKKQKSDRSDWRKIEQLVSDKNTIPMEQLEQASISKKAK</sequence>
<feature type="region of interest" description="Disordered" evidence="3">
    <location>
        <begin position="277"/>
        <end position="328"/>
    </location>
</feature>
<evidence type="ECO:0000259" key="4">
    <source>
        <dbReference type="Pfam" id="PF07808"/>
    </source>
</evidence>
<feature type="compositionally biased region" description="Basic and acidic residues" evidence="3">
    <location>
        <begin position="295"/>
        <end position="304"/>
    </location>
</feature>
<feature type="compositionally biased region" description="Polar residues" evidence="3">
    <location>
        <begin position="319"/>
        <end position="328"/>
    </location>
</feature>
<dbReference type="GO" id="GO:0005634">
    <property type="term" value="C:nucleus"/>
    <property type="evidence" value="ECO:0007669"/>
    <property type="project" value="UniProtKB-SubCell"/>
</dbReference>
<dbReference type="PANTHER" id="PTHR12765">
    <property type="entry name" value="RED PROTEIN IK FACTOR CYTOKINE IK"/>
    <property type="match status" value="1"/>
</dbReference>
<dbReference type="EMBL" id="AK442254">
    <property type="protein sequence ID" value="BAN66048.1"/>
    <property type="molecule type" value="mRNA"/>
</dbReference>
<gene>
    <name evidence="5" type="primary">BBOV_III004110</name>
</gene>
<evidence type="ECO:0000256" key="1">
    <source>
        <dbReference type="ARBA" id="ARBA00004123"/>
    </source>
</evidence>
<reference evidence="5" key="1">
    <citation type="journal article" date="2014" name="BMC Genomics">
        <title>The Babesia bovis gene and promoter model: an update from full-length EST analysis.</title>
        <authorList>
            <person name="Yamagishi J."/>
            <person name="Wakaguri H."/>
            <person name="Yokoyama N."/>
            <person name="Yamashita R."/>
            <person name="Suzuki Y."/>
            <person name="Xuan X."/>
            <person name="Igarashi I."/>
        </authorList>
    </citation>
    <scope>NUCLEOTIDE SEQUENCE</scope>
    <source>
        <strain evidence="5">Texas</strain>
    </source>
</reference>
<dbReference type="AlphaFoldDB" id="S6B3K0"/>
<organism evidence="5">
    <name type="scientific">Babesia bovis</name>
    <dbReference type="NCBI Taxonomy" id="5865"/>
    <lineage>
        <taxon>Eukaryota</taxon>
        <taxon>Sar</taxon>
        <taxon>Alveolata</taxon>
        <taxon>Apicomplexa</taxon>
        <taxon>Aconoidasida</taxon>
        <taxon>Piroplasmida</taxon>
        <taxon>Babesiidae</taxon>
        <taxon>Babesia</taxon>
    </lineage>
</organism>
<accession>S6B3K0</accession>
<name>S6B3K0_BABBO</name>
<keyword evidence="2" id="KW-0539">Nucleus</keyword>
<feature type="compositionally biased region" description="Basic and acidic residues" evidence="3">
    <location>
        <begin position="22"/>
        <end position="48"/>
    </location>
</feature>
<dbReference type="Pfam" id="PF07808">
    <property type="entry name" value="RED_N"/>
    <property type="match status" value="1"/>
</dbReference>
<protein>
    <recommendedName>
        <fullName evidence="4">RED-like N-terminal domain-containing protein</fullName>
    </recommendedName>
</protein>
<dbReference type="VEuPathDB" id="PiroplasmaDB:BBOV_III004110"/>